<dbReference type="GO" id="GO:0007399">
    <property type="term" value="P:nervous system development"/>
    <property type="evidence" value="ECO:0007669"/>
    <property type="project" value="UniProtKB-ARBA"/>
</dbReference>
<dbReference type="PANTHER" id="PTHR12349:SF4">
    <property type="entry name" value="ANKYRIN REPEAT AND LEM DOMAIN-CONTAINING PROTEIN 2"/>
    <property type="match status" value="1"/>
</dbReference>
<keyword evidence="4" id="KW-0256">Endoplasmic reticulum</keyword>
<dbReference type="PaxDb" id="121845-A0A3Q0JKP0"/>
<dbReference type="SMART" id="SM00248">
    <property type="entry name" value="ANK"/>
    <property type="match status" value="2"/>
</dbReference>
<dbReference type="STRING" id="121845.A0A3Q0JKP0"/>
<evidence type="ECO:0000256" key="1">
    <source>
        <dbReference type="ARBA" id="ARBA00004240"/>
    </source>
</evidence>
<comment type="subcellular location">
    <subcellularLocation>
        <location evidence="1">Endoplasmic reticulum</location>
    </subcellularLocation>
</comment>
<keyword evidence="9" id="KW-1185">Reference proteome</keyword>
<dbReference type="AlphaFoldDB" id="A0A3Q0JKP0"/>
<protein>
    <submittedName>
        <fullName evidence="10">Uncharacterized protein LOC103523578</fullName>
    </submittedName>
</protein>
<sequence>MVCFKMPSVDSMGPLSTKLTPTKVATKSEGTEEGIYFAVYIPSELLGGYENEFSECERVFDNKEEALLFIKKNKKIRFKSFRNFQDAQNFAYHGSCGVNTSLLEAPASPSTVTAADPSALPQMSSLAAAEKPSPFKSLKSQELVKLRKLIEKGNLADVRKLVWDNPRYLVSSGDFPTILHEGCRYNALHVSTKAVNPAMTEMLLEIIGNPAFTNLLYDSDTPSYIERSDILLDLYVNTPDKALNETPLHFAAKFGSVECVKRLIGCAKIQTSVRNKEGKTPLDVVCSRCSGASEDLKSSIRKLLSEDQYYVPIWRSSDACDIPLVGTPCKTNVTPNKVSLLSEDQYYVPIWRSSDACDIPLVGTPCKTNVTPNKVSVSPFAPIVDSKLDLTFFNCFPGRRLALENKFEWKEHWPFLNKCIDLQSSSGLDLLENYLHTKLLDTVAAKKDETNGNTVDQPSVDMISPIEKLCVNFDTLSLSSHSNGSPESNSSSVTSMSHLLIEKSCEVFAKRLLQGLKNAAFDRNRGSLVRILRQEAKHLNNLCTSFTQDQRFQAVSLNRLHSTIAKCLGSLLATGCPPECVDWILRTFSEIANRKLLFKHSLDNDSPSMEDDKSHEEDQDNTSVLCLITQILNVLGFNSSDSNIAEEHSDNLAPHGNSTGDIIRGTLLNINNRPRGNPQDDGSYNNNNNWSSDNSNKHASSLNDNKLGSSLNDNKLGSSLINNKLGSCLNDNKLGSSLNDNKLGSSLNDNKRVGNLNVDNGRLFKSSTDIEENRIRPQYLAVENQDLNRLQSRSFPSVTQSVKPPRDLYVSSGSEKEAEMNWNLCAACQCTRPAAPRNLFSNIRSYNRFSYRAQNTSAKGYVTFAD</sequence>
<gene>
    <name evidence="10" type="primary">LOC103523578</name>
</gene>
<dbReference type="PROSITE" id="PS50088">
    <property type="entry name" value="ANK_REPEAT"/>
    <property type="match status" value="1"/>
</dbReference>
<evidence type="ECO:0000256" key="5">
    <source>
        <dbReference type="ARBA" id="ARBA00023043"/>
    </source>
</evidence>
<dbReference type="PANTHER" id="PTHR12349">
    <property type="entry name" value="ANKYRIN REPEAT AND LEM DOMAIN-CONTAINING PROTEIN 2"/>
    <property type="match status" value="1"/>
</dbReference>
<dbReference type="GO" id="GO:0005783">
    <property type="term" value="C:endoplasmic reticulum"/>
    <property type="evidence" value="ECO:0007669"/>
    <property type="project" value="UniProtKB-SubCell"/>
</dbReference>
<evidence type="ECO:0000256" key="8">
    <source>
        <dbReference type="SAM" id="MobiDB-lite"/>
    </source>
</evidence>
<keyword evidence="5 7" id="KW-0040">ANK repeat</keyword>
<keyword evidence="6" id="KW-0131">Cell cycle</keyword>
<dbReference type="GeneID" id="103523578"/>
<dbReference type="InterPro" id="IPR036770">
    <property type="entry name" value="Ankyrin_rpt-contain_sf"/>
</dbReference>
<dbReference type="GO" id="GO:0031468">
    <property type="term" value="P:nuclear membrane reassembly"/>
    <property type="evidence" value="ECO:0007669"/>
    <property type="project" value="UniProtKB-ARBA"/>
</dbReference>
<dbReference type="FunFam" id="1.25.40.20:FF:000072">
    <property type="entry name" value="Ankyrin repeat and LEM domain containing 2"/>
    <property type="match status" value="1"/>
</dbReference>
<proteinExistence type="inferred from homology"/>
<evidence type="ECO:0000256" key="2">
    <source>
        <dbReference type="ARBA" id="ARBA00007597"/>
    </source>
</evidence>
<evidence type="ECO:0000256" key="7">
    <source>
        <dbReference type="PROSITE-ProRule" id="PRU00023"/>
    </source>
</evidence>
<accession>A0A3Q0JKP0</accession>
<feature type="compositionally biased region" description="Polar residues" evidence="8">
    <location>
        <begin position="697"/>
        <end position="706"/>
    </location>
</feature>
<dbReference type="Pfam" id="PF12796">
    <property type="entry name" value="Ank_2"/>
    <property type="match status" value="1"/>
</dbReference>
<organism evidence="9 10">
    <name type="scientific">Diaphorina citri</name>
    <name type="common">Asian citrus psyllid</name>
    <dbReference type="NCBI Taxonomy" id="121845"/>
    <lineage>
        <taxon>Eukaryota</taxon>
        <taxon>Metazoa</taxon>
        <taxon>Ecdysozoa</taxon>
        <taxon>Arthropoda</taxon>
        <taxon>Hexapoda</taxon>
        <taxon>Insecta</taxon>
        <taxon>Pterygota</taxon>
        <taxon>Neoptera</taxon>
        <taxon>Paraneoptera</taxon>
        <taxon>Hemiptera</taxon>
        <taxon>Sternorrhyncha</taxon>
        <taxon>Psylloidea</taxon>
        <taxon>Psyllidae</taxon>
        <taxon>Diaphorininae</taxon>
        <taxon>Diaphorina</taxon>
    </lineage>
</organism>
<evidence type="ECO:0000313" key="10">
    <source>
        <dbReference type="RefSeq" id="XP_026688926.1"/>
    </source>
</evidence>
<dbReference type="PROSITE" id="PS50297">
    <property type="entry name" value="ANK_REP_REGION"/>
    <property type="match status" value="1"/>
</dbReference>
<dbReference type="GO" id="GO:0051301">
    <property type="term" value="P:cell division"/>
    <property type="evidence" value="ECO:0007669"/>
    <property type="project" value="UniProtKB-KW"/>
</dbReference>
<dbReference type="Proteomes" id="UP000079169">
    <property type="component" value="Unplaced"/>
</dbReference>
<feature type="region of interest" description="Disordered" evidence="8">
    <location>
        <begin position="668"/>
        <end position="706"/>
    </location>
</feature>
<name>A0A3Q0JKP0_DIACI</name>
<feature type="repeat" description="ANK" evidence="7">
    <location>
        <begin position="243"/>
        <end position="264"/>
    </location>
</feature>
<reference evidence="10" key="1">
    <citation type="submission" date="2025-08" db="UniProtKB">
        <authorList>
            <consortium name="RefSeq"/>
        </authorList>
    </citation>
    <scope>IDENTIFICATION</scope>
</reference>
<keyword evidence="3" id="KW-0132">Cell division</keyword>
<dbReference type="InterPro" id="IPR002110">
    <property type="entry name" value="Ankyrin_rpt"/>
</dbReference>
<comment type="similarity">
    <text evidence="2">Belongs to the ANKLE2 family.</text>
</comment>
<dbReference type="KEGG" id="dci:103523578"/>
<dbReference type="SUPFAM" id="SSF48403">
    <property type="entry name" value="Ankyrin repeat"/>
    <property type="match status" value="1"/>
</dbReference>
<evidence type="ECO:0000256" key="6">
    <source>
        <dbReference type="ARBA" id="ARBA00023306"/>
    </source>
</evidence>
<feature type="compositionally biased region" description="Low complexity" evidence="8">
    <location>
        <begin position="683"/>
        <end position="694"/>
    </location>
</feature>
<evidence type="ECO:0000313" key="9">
    <source>
        <dbReference type="Proteomes" id="UP000079169"/>
    </source>
</evidence>
<evidence type="ECO:0000256" key="3">
    <source>
        <dbReference type="ARBA" id="ARBA00022618"/>
    </source>
</evidence>
<dbReference type="RefSeq" id="XP_026688926.1">
    <property type="nucleotide sequence ID" value="XM_026833125.1"/>
</dbReference>
<evidence type="ECO:0000256" key="4">
    <source>
        <dbReference type="ARBA" id="ARBA00022824"/>
    </source>
</evidence>
<dbReference type="Gene3D" id="1.25.40.20">
    <property type="entry name" value="Ankyrin repeat-containing domain"/>
    <property type="match status" value="1"/>
</dbReference>